<proteinExistence type="predicted"/>
<sequence>MTCEEDQILPSSVYKENILESRNNSVYELLSSEKSYLKGLLVIKNVFYDPLSLSIYLDNPILKKKDLRIIFSDILSIINLSTQFLEDLTNRLENKNDPWKSRSSIIGDLTRKYFPFMKMYSFYLSNYADALFHFDMCFNDNNKCRKTQGLCRINSKKLPTFTGTKNSKNTPKNHPDYIHLRHSFDIIDKVAKMVNEGIKEQEMIIKILEIQKTLNTNQFLLAPGRKLLKQGYSVKKRKLYLFSDIFMMLRFGKFFGDSQVSVMPLEELKVLNSNKEDANVLKLVYKKEYISINLESIKEKAEWEHTLSDAITKRVFDIKALPPRFSIESKENNFRSSLTDRLNCLTFYDIVADKVIILCKYCTGVVPSENTTMEIDKIGIDEENILFSNYISSGPKDNPYNQHYMYDNQSNKKYLMQSNIKTNIQEDEIMYNNTAHENITQSIHMPKSINERSYILKKKDLDRNYVNFNSSNYQMNRKKYDKNCILNKTEDKYSKDKLKSEFNDANIKESGQEQCDIPYYLASKNKISAVPLTREDSEEYIDEEKEECINPEESIYYFDGGSYITINQKVKVSNVIPEKKVQTKLVRRARTKQTKTPKDKDNDLTKGYSAGSAFLPELFMSNPNLGTRNIKVIGGLTTTETGNGNIKRRYIGKFKGRRQSALKSKIKSKPKIRNNILATSIKKKVSIIKDTDSTKTVTKETSESNVSQDKYTKPDTYNVSRQNKYEVFRSPNRSNIRRTSSSSFEYTNGVNLDKSTNVSENTAYTGSTYTPNRTTSSPKKYERYFKQESSSEEKYFRDTSQLNYTNKSSNTQSSKVLHKLQARNRMDLRNDKETCNNPNFDKKNHIESFINQSRAHYFSRKEGPTRDLENGINYYCARKIENNENSNYGENNLQHREKSGYLEEINEKQQLRDLYTARPIIRRKAGKIGFSRI</sequence>
<keyword evidence="3" id="KW-1185">Reference proteome</keyword>
<dbReference type="EMBL" id="MBFS01000281">
    <property type="protein sequence ID" value="PVV03068.1"/>
    <property type="molecule type" value="Genomic_DNA"/>
</dbReference>
<comment type="caution">
    <text evidence="2">The sequence shown here is derived from an EMBL/GenBank/DDBJ whole genome shotgun (WGS) entry which is preliminary data.</text>
</comment>
<dbReference type="GO" id="GO:0005085">
    <property type="term" value="F:guanyl-nucleotide exchange factor activity"/>
    <property type="evidence" value="ECO:0007669"/>
    <property type="project" value="InterPro"/>
</dbReference>
<dbReference type="Pfam" id="PF00621">
    <property type="entry name" value="RhoGEF"/>
    <property type="match status" value="1"/>
</dbReference>
<dbReference type="InterPro" id="IPR051092">
    <property type="entry name" value="FYVE_RhoGEF_PH"/>
</dbReference>
<dbReference type="Gene3D" id="2.30.29.30">
    <property type="entry name" value="Pleckstrin-homology domain (PH domain)/Phosphotyrosine-binding domain (PTB)"/>
    <property type="match status" value="1"/>
</dbReference>
<name>A0A2T9ZEN2_9FUNG</name>
<dbReference type="InterPro" id="IPR011993">
    <property type="entry name" value="PH-like_dom_sf"/>
</dbReference>
<accession>A0A2T9ZEN2</accession>
<dbReference type="PROSITE" id="PS50010">
    <property type="entry name" value="DH_2"/>
    <property type="match status" value="1"/>
</dbReference>
<evidence type="ECO:0000313" key="3">
    <source>
        <dbReference type="Proteomes" id="UP000245609"/>
    </source>
</evidence>
<dbReference type="GO" id="GO:0005737">
    <property type="term" value="C:cytoplasm"/>
    <property type="evidence" value="ECO:0007669"/>
    <property type="project" value="TreeGrafter"/>
</dbReference>
<organism evidence="2 3">
    <name type="scientific">Smittium megazygosporum</name>
    <dbReference type="NCBI Taxonomy" id="133381"/>
    <lineage>
        <taxon>Eukaryota</taxon>
        <taxon>Fungi</taxon>
        <taxon>Fungi incertae sedis</taxon>
        <taxon>Zoopagomycota</taxon>
        <taxon>Kickxellomycotina</taxon>
        <taxon>Harpellomycetes</taxon>
        <taxon>Harpellales</taxon>
        <taxon>Legeriomycetaceae</taxon>
        <taxon>Smittium</taxon>
    </lineage>
</organism>
<feature type="domain" description="DH" evidence="1">
    <location>
        <begin position="21"/>
        <end position="229"/>
    </location>
</feature>
<gene>
    <name evidence="2" type="ORF">BB560_002464</name>
</gene>
<dbReference type="InterPro" id="IPR035899">
    <property type="entry name" value="DBL_dom_sf"/>
</dbReference>
<evidence type="ECO:0000259" key="1">
    <source>
        <dbReference type="PROSITE" id="PS50010"/>
    </source>
</evidence>
<dbReference type="PANTHER" id="PTHR12673:SF159">
    <property type="entry name" value="LD03170P"/>
    <property type="match status" value="1"/>
</dbReference>
<dbReference type="SUPFAM" id="SSF50729">
    <property type="entry name" value="PH domain-like"/>
    <property type="match status" value="1"/>
</dbReference>
<dbReference type="AlphaFoldDB" id="A0A2T9ZEN2"/>
<evidence type="ECO:0000313" key="2">
    <source>
        <dbReference type="EMBL" id="PVV03068.1"/>
    </source>
</evidence>
<dbReference type="Proteomes" id="UP000245609">
    <property type="component" value="Unassembled WGS sequence"/>
</dbReference>
<dbReference type="SMART" id="SM00325">
    <property type="entry name" value="RhoGEF"/>
    <property type="match status" value="1"/>
</dbReference>
<reference evidence="2 3" key="1">
    <citation type="journal article" date="2018" name="MBio">
        <title>Comparative Genomics Reveals the Core Gene Toolbox for the Fungus-Insect Symbiosis.</title>
        <authorList>
            <person name="Wang Y."/>
            <person name="Stata M."/>
            <person name="Wang W."/>
            <person name="Stajich J.E."/>
            <person name="White M.M."/>
            <person name="Moncalvo J.M."/>
        </authorList>
    </citation>
    <scope>NUCLEOTIDE SEQUENCE [LARGE SCALE GENOMIC DNA]</scope>
    <source>
        <strain evidence="2 3">SC-DP-2</strain>
    </source>
</reference>
<dbReference type="InterPro" id="IPR000219">
    <property type="entry name" value="DH_dom"/>
</dbReference>
<dbReference type="PANTHER" id="PTHR12673">
    <property type="entry name" value="FACIOGENITAL DYSPLASIA PROTEIN"/>
    <property type="match status" value="1"/>
</dbReference>
<dbReference type="OrthoDB" id="660555at2759"/>
<dbReference type="Gene3D" id="1.20.900.10">
    <property type="entry name" value="Dbl homology (DH) domain"/>
    <property type="match status" value="1"/>
</dbReference>
<protein>
    <recommendedName>
        <fullName evidence="1">DH domain-containing protein</fullName>
    </recommendedName>
</protein>
<dbReference type="SUPFAM" id="SSF48065">
    <property type="entry name" value="DBL homology domain (DH-domain)"/>
    <property type="match status" value="1"/>
</dbReference>
<dbReference type="STRING" id="133381.A0A2T9ZEN2"/>